<keyword evidence="1" id="KW-0732">Signal</keyword>
<evidence type="ECO:0008006" key="4">
    <source>
        <dbReference type="Google" id="ProtNLM"/>
    </source>
</evidence>
<reference evidence="2 3" key="1">
    <citation type="submission" date="2019-01" db="EMBL/GenBank/DDBJ databases">
        <authorList>
            <person name="Brito A."/>
        </authorList>
    </citation>
    <scope>NUCLEOTIDE SEQUENCE [LARGE SCALE GENOMIC DNA]</scope>
    <source>
        <strain evidence="2">1</strain>
    </source>
</reference>
<feature type="chain" id="PRO_5021834329" description="PEP-CTERM protein-sorting domain-containing protein" evidence="1">
    <location>
        <begin position="26"/>
        <end position="249"/>
    </location>
</feature>
<sequence length="249" mass="26066">MNMKNILTFGLATGALLIASTQAQAATMTTVIDNFNDTIAPTGVQLDVSPIVTSDSNTEMGLSGVLGGKRTSELTFLDGDAAAQANINQFFTVNSGTANLSNNAAGFGQDGASSNLNLKYDGFGIEDFSSFDFAAIDIELESVTDDFAAISVTFKDNGGNMVTSMADGRIEDVILPSPTTFLFSEFTGDASFSFANVTEISLDVSGFDEEDIVIDNFRVEGEKTPEPAAVLGLLLSLGCGALSKKKKQA</sequence>
<gene>
    <name evidence="2" type="ORF">H1P_470002</name>
</gene>
<feature type="signal peptide" evidence="1">
    <location>
        <begin position="1"/>
        <end position="25"/>
    </location>
</feature>
<protein>
    <recommendedName>
        <fullName evidence="4">PEP-CTERM protein-sorting domain-containing protein</fullName>
    </recommendedName>
</protein>
<dbReference type="AlphaFoldDB" id="A0A563VYT8"/>
<accession>A0A563VYT8</accession>
<keyword evidence="3" id="KW-1185">Reference proteome</keyword>
<evidence type="ECO:0000256" key="1">
    <source>
        <dbReference type="SAM" id="SignalP"/>
    </source>
</evidence>
<dbReference type="EMBL" id="CAACVJ010000412">
    <property type="protein sequence ID" value="VEP16589.1"/>
    <property type="molecule type" value="Genomic_DNA"/>
</dbReference>
<dbReference type="InterPro" id="IPR013424">
    <property type="entry name" value="Ice-binding_C"/>
</dbReference>
<proteinExistence type="predicted"/>
<organism evidence="2 3">
    <name type="scientific">Hyella patelloides LEGE 07179</name>
    <dbReference type="NCBI Taxonomy" id="945734"/>
    <lineage>
        <taxon>Bacteria</taxon>
        <taxon>Bacillati</taxon>
        <taxon>Cyanobacteriota</taxon>
        <taxon>Cyanophyceae</taxon>
        <taxon>Pleurocapsales</taxon>
        <taxon>Hyellaceae</taxon>
        <taxon>Hyella</taxon>
    </lineage>
</organism>
<evidence type="ECO:0000313" key="2">
    <source>
        <dbReference type="EMBL" id="VEP16589.1"/>
    </source>
</evidence>
<dbReference type="Proteomes" id="UP000320055">
    <property type="component" value="Unassembled WGS sequence"/>
</dbReference>
<name>A0A563VYT8_9CYAN</name>
<dbReference type="NCBIfam" id="TIGR02595">
    <property type="entry name" value="PEP_CTERM"/>
    <property type="match status" value="1"/>
</dbReference>
<evidence type="ECO:0000313" key="3">
    <source>
        <dbReference type="Proteomes" id="UP000320055"/>
    </source>
</evidence>